<protein>
    <submittedName>
        <fullName evidence="3">Serine/threonine-protein phosphatase</fullName>
    </submittedName>
</protein>
<keyword evidence="1" id="KW-0472">Membrane</keyword>
<dbReference type="AlphaFoldDB" id="A0A7C9HDX7"/>
<comment type="caution">
    <text evidence="3">The sequence shown here is derived from an EMBL/GenBank/DDBJ whole genome shotgun (WGS) entry which is preliminary data.</text>
</comment>
<dbReference type="InterPro" id="IPR036457">
    <property type="entry name" value="PPM-type-like_dom_sf"/>
</dbReference>
<dbReference type="PROSITE" id="PS51746">
    <property type="entry name" value="PPM_2"/>
    <property type="match status" value="1"/>
</dbReference>
<feature type="transmembrane region" description="Helical" evidence="1">
    <location>
        <begin position="94"/>
        <end position="114"/>
    </location>
</feature>
<dbReference type="InterPro" id="IPR001932">
    <property type="entry name" value="PPM-type_phosphatase-like_dom"/>
</dbReference>
<dbReference type="Gene3D" id="3.60.40.10">
    <property type="entry name" value="PPM-type phosphatase domain"/>
    <property type="match status" value="1"/>
</dbReference>
<keyword evidence="1" id="KW-0812">Transmembrane</keyword>
<proteinExistence type="predicted"/>
<accession>A0A7C9HDX7</accession>
<dbReference type="Pfam" id="PF13672">
    <property type="entry name" value="PP2C_2"/>
    <property type="match status" value="1"/>
</dbReference>
<organism evidence="3 4">
    <name type="scientific">Prevotella vespertina</name>
    <dbReference type="NCBI Taxonomy" id="2608404"/>
    <lineage>
        <taxon>Bacteria</taxon>
        <taxon>Pseudomonadati</taxon>
        <taxon>Bacteroidota</taxon>
        <taxon>Bacteroidia</taxon>
        <taxon>Bacteroidales</taxon>
        <taxon>Prevotellaceae</taxon>
        <taxon>Prevotella</taxon>
    </lineage>
</organism>
<dbReference type="EMBL" id="VVIQ01000004">
    <property type="protein sequence ID" value="MUL27765.1"/>
    <property type="molecule type" value="Genomic_DNA"/>
</dbReference>
<evidence type="ECO:0000256" key="1">
    <source>
        <dbReference type="SAM" id="Phobius"/>
    </source>
</evidence>
<feature type="domain" description="PPM-type phosphatase" evidence="2">
    <location>
        <begin position="2"/>
        <end position="229"/>
    </location>
</feature>
<dbReference type="RefSeq" id="WP_155715808.1">
    <property type="nucleotide sequence ID" value="NZ_VVIQ01000004.1"/>
</dbReference>
<dbReference type="Proteomes" id="UP000482295">
    <property type="component" value="Unassembled WGS sequence"/>
</dbReference>
<dbReference type="SMART" id="SM00332">
    <property type="entry name" value="PP2Cc"/>
    <property type="match status" value="1"/>
</dbReference>
<evidence type="ECO:0000313" key="3">
    <source>
        <dbReference type="EMBL" id="MUL27765.1"/>
    </source>
</evidence>
<keyword evidence="1" id="KW-1133">Transmembrane helix</keyword>
<evidence type="ECO:0000259" key="2">
    <source>
        <dbReference type="PROSITE" id="PS51746"/>
    </source>
</evidence>
<evidence type="ECO:0000313" key="4">
    <source>
        <dbReference type="Proteomes" id="UP000482295"/>
    </source>
</evidence>
<dbReference type="CDD" id="cd00143">
    <property type="entry name" value="PP2Cc"/>
    <property type="match status" value="1"/>
</dbReference>
<reference evidence="3 4" key="1">
    <citation type="submission" date="2019-09" db="EMBL/GenBank/DDBJ databases">
        <title>Prevotella A2879 sp. nov., isolated from an abscess of a patient.</title>
        <authorList>
            <person name="Buhl M."/>
            <person name="Oberhettinger P."/>
        </authorList>
    </citation>
    <scope>NUCLEOTIDE SEQUENCE [LARGE SCALE GENOMIC DNA]</scope>
    <source>
        <strain evidence="3 4">A2879</strain>
    </source>
</reference>
<name>A0A7C9HDX7_9BACT</name>
<dbReference type="SMART" id="SM00331">
    <property type="entry name" value="PP2C_SIG"/>
    <property type="match status" value="1"/>
</dbReference>
<gene>
    <name evidence="3" type="ORF">F0475_05475</name>
</gene>
<dbReference type="SUPFAM" id="SSF81606">
    <property type="entry name" value="PP2C-like"/>
    <property type="match status" value="1"/>
</dbReference>
<sequence length="229" mass="25645">MNIIEYSNRGSRTVNQDYVIHRSLSADSAIFVLADGMGGYSHGEIASQTVAESIVEYVEQNTTNYTPENLLRESIVFANDVLMIKRMEIGGKKMGTVIAVLFIKGTYAYITWLGDSRVYKFSKSKMDFCTTDHSIVQQLSNKMAITSSIYAKYSAIVTRAIMGDEIKEEIPIEVLSIAEGDTFLLCSDGFHKQLPVEEYAVSCDKVNLKCLDDMARDMDDNYSFIKVTV</sequence>
<keyword evidence="4" id="KW-1185">Reference proteome</keyword>